<evidence type="ECO:0000313" key="4">
    <source>
        <dbReference type="Proteomes" id="UP000694853"/>
    </source>
</evidence>
<gene>
    <name evidence="5" type="primary">LOC113862613</name>
</gene>
<evidence type="ECO:0000256" key="1">
    <source>
        <dbReference type="PROSITE-ProRule" id="PRU00175"/>
    </source>
</evidence>
<dbReference type="InterPro" id="IPR013083">
    <property type="entry name" value="Znf_RING/FYVE/PHD"/>
</dbReference>
<dbReference type="Pfam" id="PF13639">
    <property type="entry name" value="zf-RING_2"/>
    <property type="match status" value="1"/>
</dbReference>
<organism evidence="4 5">
    <name type="scientific">Abrus precatorius</name>
    <name type="common">Indian licorice</name>
    <name type="synonym">Glycine abrus</name>
    <dbReference type="NCBI Taxonomy" id="3816"/>
    <lineage>
        <taxon>Eukaryota</taxon>
        <taxon>Viridiplantae</taxon>
        <taxon>Streptophyta</taxon>
        <taxon>Embryophyta</taxon>
        <taxon>Tracheophyta</taxon>
        <taxon>Spermatophyta</taxon>
        <taxon>Magnoliopsida</taxon>
        <taxon>eudicotyledons</taxon>
        <taxon>Gunneridae</taxon>
        <taxon>Pentapetalae</taxon>
        <taxon>rosids</taxon>
        <taxon>fabids</taxon>
        <taxon>Fabales</taxon>
        <taxon>Fabaceae</taxon>
        <taxon>Papilionoideae</taxon>
        <taxon>50 kb inversion clade</taxon>
        <taxon>NPAAA clade</taxon>
        <taxon>indigoferoid/millettioid clade</taxon>
        <taxon>Abreae</taxon>
        <taxon>Abrus</taxon>
    </lineage>
</organism>
<dbReference type="UniPathway" id="UPA00143"/>
<keyword evidence="4" id="KW-1185">Reference proteome</keyword>
<accession>A0A8B8L5M0</accession>
<name>A0A8B8L5M0_ABRPR</name>
<dbReference type="Proteomes" id="UP000694853">
    <property type="component" value="Unplaced"/>
</dbReference>
<dbReference type="PANTHER" id="PTHR45676:SF41">
    <property type="entry name" value="RING-H2 FINGER PROTEIN ATL66"/>
    <property type="match status" value="1"/>
</dbReference>
<dbReference type="OrthoDB" id="1887190at2759"/>
<dbReference type="GO" id="GO:0016567">
    <property type="term" value="P:protein ubiquitination"/>
    <property type="evidence" value="ECO:0007669"/>
    <property type="project" value="UniProtKB-UniPathway"/>
</dbReference>
<dbReference type="Gene3D" id="3.30.40.10">
    <property type="entry name" value="Zinc/RING finger domain, C3HC4 (zinc finger)"/>
    <property type="match status" value="1"/>
</dbReference>
<reference evidence="5" key="2">
    <citation type="submission" date="2025-08" db="UniProtKB">
        <authorList>
            <consortium name="RefSeq"/>
        </authorList>
    </citation>
    <scope>IDENTIFICATION</scope>
    <source>
        <tissue evidence="5">Young leaves</tissue>
    </source>
</reference>
<dbReference type="SUPFAM" id="SSF57850">
    <property type="entry name" value="RING/U-box"/>
    <property type="match status" value="1"/>
</dbReference>
<evidence type="ECO:0000259" key="3">
    <source>
        <dbReference type="PROSITE" id="PS50089"/>
    </source>
</evidence>
<dbReference type="AlphaFoldDB" id="A0A8B8L5M0"/>
<dbReference type="PROSITE" id="PS50089">
    <property type="entry name" value="ZF_RING_2"/>
    <property type="match status" value="1"/>
</dbReference>
<dbReference type="CDD" id="cd16448">
    <property type="entry name" value="RING-H2"/>
    <property type="match status" value="1"/>
</dbReference>
<dbReference type="KEGG" id="aprc:113862613"/>
<dbReference type="GeneID" id="113862613"/>
<feature type="coiled-coil region" evidence="2">
    <location>
        <begin position="23"/>
        <end position="50"/>
    </location>
</feature>
<dbReference type="GO" id="GO:0008270">
    <property type="term" value="F:zinc ion binding"/>
    <property type="evidence" value="ECO:0007669"/>
    <property type="project" value="UniProtKB-KW"/>
</dbReference>
<keyword evidence="2" id="KW-0175">Coiled coil</keyword>
<protein>
    <submittedName>
        <fullName evidence="5">RING-H2 finger protein ATL64-like</fullName>
    </submittedName>
</protein>
<evidence type="ECO:0000313" key="5">
    <source>
        <dbReference type="RefSeq" id="XP_027351490.1"/>
    </source>
</evidence>
<evidence type="ECO:0000256" key="2">
    <source>
        <dbReference type="SAM" id="Coils"/>
    </source>
</evidence>
<keyword evidence="1" id="KW-0862">Zinc</keyword>
<feature type="domain" description="RING-type" evidence="3">
    <location>
        <begin position="89"/>
        <end position="132"/>
    </location>
</feature>
<dbReference type="RefSeq" id="XP_027351490.1">
    <property type="nucleotide sequence ID" value="XM_027495689.1"/>
</dbReference>
<sequence>MGYSYCEFERAENEREISRNQRATQLTSLRARYEREISRIRREIQLTSVRGAGELPRCETTTLQFQSVRDERVTYRPTLPPPTIFTDDCTICMEQLQNGESIQPSRVCVHQFHSSCIRTWLEMGYTTCPLCRKNFIY</sequence>
<keyword evidence="1" id="KW-0863">Zinc-finger</keyword>
<dbReference type="SMART" id="SM00184">
    <property type="entry name" value="RING"/>
    <property type="match status" value="1"/>
</dbReference>
<dbReference type="InterPro" id="IPR001841">
    <property type="entry name" value="Znf_RING"/>
</dbReference>
<proteinExistence type="predicted"/>
<keyword evidence="1" id="KW-0479">Metal-binding</keyword>
<reference evidence="4" key="1">
    <citation type="journal article" date="2019" name="Toxins">
        <title>Detection of Abrin-Like and Prepropulchellin-Like Toxin Genes and Transcripts Using Whole Genome Sequencing and Full-Length Transcript Sequencing of Abrus precatorius.</title>
        <authorList>
            <person name="Hovde B.T."/>
            <person name="Daligault H.E."/>
            <person name="Hanschen E.R."/>
            <person name="Kunde Y.A."/>
            <person name="Johnson M.B."/>
            <person name="Starkenburg S.R."/>
            <person name="Johnson S.L."/>
        </authorList>
    </citation>
    <scope>NUCLEOTIDE SEQUENCE [LARGE SCALE GENOMIC DNA]</scope>
</reference>
<dbReference type="PANTHER" id="PTHR45676">
    <property type="entry name" value="RING-H2 FINGER PROTEIN ATL51-RELATED"/>
    <property type="match status" value="1"/>
</dbReference>